<proteinExistence type="predicted"/>
<protein>
    <submittedName>
        <fullName evidence="1">Xylan glycosyltransferase MUCI21</fullName>
    </submittedName>
</protein>
<name>A0AAW2KJH7_SESRA</name>
<sequence>MEKNKRWPVLGPVTFLLVVIMLFADFFGRDIVPFDQWMQQSSRSQVDEEKPPQSPFARLVRGNIFHEFNDILIPLFITTKHFQSRVLILLEDYDPSFAAKYSKIFSQMSSYEVMNPAANRSMHCFPGMILGLKYHDNLALNPSDIPGGYSIHDFRQLIGET</sequence>
<evidence type="ECO:0000313" key="1">
    <source>
        <dbReference type="EMBL" id="KAL0306336.1"/>
    </source>
</evidence>
<dbReference type="PANTHER" id="PTHR20961">
    <property type="entry name" value="GLYCOSYLTRANSFERASE"/>
    <property type="match status" value="1"/>
</dbReference>
<gene>
    <name evidence="1" type="ORF">Sradi_6050900</name>
</gene>
<reference evidence="1" key="2">
    <citation type="journal article" date="2024" name="Plant">
        <title>Genomic evolution and insights into agronomic trait innovations of Sesamum species.</title>
        <authorList>
            <person name="Miao H."/>
            <person name="Wang L."/>
            <person name="Qu L."/>
            <person name="Liu H."/>
            <person name="Sun Y."/>
            <person name="Le M."/>
            <person name="Wang Q."/>
            <person name="Wei S."/>
            <person name="Zheng Y."/>
            <person name="Lin W."/>
            <person name="Duan Y."/>
            <person name="Cao H."/>
            <person name="Xiong S."/>
            <person name="Wang X."/>
            <person name="Wei L."/>
            <person name="Li C."/>
            <person name="Ma Q."/>
            <person name="Ju M."/>
            <person name="Zhao R."/>
            <person name="Li G."/>
            <person name="Mu C."/>
            <person name="Tian Q."/>
            <person name="Mei H."/>
            <person name="Zhang T."/>
            <person name="Gao T."/>
            <person name="Zhang H."/>
        </authorList>
    </citation>
    <scope>NUCLEOTIDE SEQUENCE</scope>
    <source>
        <strain evidence="1">G02</strain>
    </source>
</reference>
<dbReference type="GO" id="GO:0016757">
    <property type="term" value="F:glycosyltransferase activity"/>
    <property type="evidence" value="ECO:0007669"/>
    <property type="project" value="InterPro"/>
</dbReference>
<reference evidence="1" key="1">
    <citation type="submission" date="2020-06" db="EMBL/GenBank/DDBJ databases">
        <authorList>
            <person name="Li T."/>
            <person name="Hu X."/>
            <person name="Zhang T."/>
            <person name="Song X."/>
            <person name="Zhang H."/>
            <person name="Dai N."/>
            <person name="Sheng W."/>
            <person name="Hou X."/>
            <person name="Wei L."/>
        </authorList>
    </citation>
    <scope>NUCLEOTIDE SEQUENCE</scope>
    <source>
        <strain evidence="1">G02</strain>
        <tissue evidence="1">Leaf</tissue>
    </source>
</reference>
<organism evidence="1">
    <name type="scientific">Sesamum radiatum</name>
    <name type="common">Black benniseed</name>
    <dbReference type="NCBI Taxonomy" id="300843"/>
    <lineage>
        <taxon>Eukaryota</taxon>
        <taxon>Viridiplantae</taxon>
        <taxon>Streptophyta</taxon>
        <taxon>Embryophyta</taxon>
        <taxon>Tracheophyta</taxon>
        <taxon>Spermatophyta</taxon>
        <taxon>Magnoliopsida</taxon>
        <taxon>eudicotyledons</taxon>
        <taxon>Gunneridae</taxon>
        <taxon>Pentapetalae</taxon>
        <taxon>asterids</taxon>
        <taxon>lamiids</taxon>
        <taxon>Lamiales</taxon>
        <taxon>Pedaliaceae</taxon>
        <taxon>Sesamum</taxon>
    </lineage>
</organism>
<accession>A0AAW2KJH7</accession>
<dbReference type="InterPro" id="IPR007657">
    <property type="entry name" value="Glycosyltransferase_61"/>
</dbReference>
<comment type="caution">
    <text evidence="1">The sequence shown here is derived from an EMBL/GenBank/DDBJ whole genome shotgun (WGS) entry which is preliminary data.</text>
</comment>
<dbReference type="AlphaFoldDB" id="A0AAW2KJH7"/>
<dbReference type="EMBL" id="JACGWJ010000028">
    <property type="protein sequence ID" value="KAL0306336.1"/>
    <property type="molecule type" value="Genomic_DNA"/>
</dbReference>
<dbReference type="PANTHER" id="PTHR20961:SF108">
    <property type="entry name" value="GLYCOSYLTRANSFERASE"/>
    <property type="match status" value="1"/>
</dbReference>